<gene>
    <name evidence="2" type="ORF">BaRGS_00017541</name>
</gene>
<evidence type="ECO:0000313" key="3">
    <source>
        <dbReference type="Proteomes" id="UP001519460"/>
    </source>
</evidence>
<evidence type="ECO:0000313" key="2">
    <source>
        <dbReference type="EMBL" id="KAK7491270.1"/>
    </source>
</evidence>
<comment type="caution">
    <text evidence="2">The sequence shown here is derived from an EMBL/GenBank/DDBJ whole genome shotgun (WGS) entry which is preliminary data.</text>
</comment>
<dbReference type="AlphaFoldDB" id="A0ABD0KVR9"/>
<feature type="region of interest" description="Disordered" evidence="1">
    <location>
        <begin position="1"/>
        <end position="29"/>
    </location>
</feature>
<dbReference type="Proteomes" id="UP001519460">
    <property type="component" value="Unassembled WGS sequence"/>
</dbReference>
<name>A0ABD0KVR9_9CAEN</name>
<dbReference type="EMBL" id="JACVVK020000117">
    <property type="protein sequence ID" value="KAK7491270.1"/>
    <property type="molecule type" value="Genomic_DNA"/>
</dbReference>
<organism evidence="2 3">
    <name type="scientific">Batillaria attramentaria</name>
    <dbReference type="NCBI Taxonomy" id="370345"/>
    <lineage>
        <taxon>Eukaryota</taxon>
        <taxon>Metazoa</taxon>
        <taxon>Spiralia</taxon>
        <taxon>Lophotrochozoa</taxon>
        <taxon>Mollusca</taxon>
        <taxon>Gastropoda</taxon>
        <taxon>Caenogastropoda</taxon>
        <taxon>Sorbeoconcha</taxon>
        <taxon>Cerithioidea</taxon>
        <taxon>Batillariidae</taxon>
        <taxon>Batillaria</taxon>
    </lineage>
</organism>
<proteinExistence type="predicted"/>
<accession>A0ABD0KVR9</accession>
<evidence type="ECO:0000256" key="1">
    <source>
        <dbReference type="SAM" id="MobiDB-lite"/>
    </source>
</evidence>
<reference evidence="2 3" key="1">
    <citation type="journal article" date="2023" name="Sci. Data">
        <title>Genome assembly of the Korean intertidal mud-creeper Batillaria attramentaria.</title>
        <authorList>
            <person name="Patra A.K."/>
            <person name="Ho P.T."/>
            <person name="Jun S."/>
            <person name="Lee S.J."/>
            <person name="Kim Y."/>
            <person name="Won Y.J."/>
        </authorList>
    </citation>
    <scope>NUCLEOTIDE SEQUENCE [LARGE SCALE GENOMIC DNA]</scope>
    <source>
        <strain evidence="2">Wonlab-2016</strain>
    </source>
</reference>
<feature type="non-terminal residue" evidence="2">
    <location>
        <position position="87"/>
    </location>
</feature>
<keyword evidence="3" id="KW-1185">Reference proteome</keyword>
<sequence length="87" mass="9627">MNSDGVTADLRRRSETSAPTRRRKRNFNRKQFAGQVITTNPPAVFVASDAHKQGHKILSASCARVQSTGGKFQGNSLVSFLRDQRLP</sequence>
<protein>
    <submittedName>
        <fullName evidence="2">Uncharacterized protein</fullName>
    </submittedName>
</protein>